<dbReference type="NCBIfam" id="TIGR04035">
    <property type="entry name" value="glucan_65_rpt"/>
    <property type="match status" value="10"/>
</dbReference>
<keyword evidence="7" id="KW-0732">Signal</keyword>
<evidence type="ECO:0000256" key="6">
    <source>
        <dbReference type="ARBA" id="ARBA00022679"/>
    </source>
</evidence>
<dbReference type="Proteomes" id="UP000237923">
    <property type="component" value="Unassembled WGS sequence"/>
</dbReference>
<evidence type="ECO:0000259" key="13">
    <source>
        <dbReference type="SMART" id="SM00642"/>
    </source>
</evidence>
<dbReference type="Pfam" id="PF01473">
    <property type="entry name" value="Choline_bind_1"/>
    <property type="match status" value="2"/>
</dbReference>
<dbReference type="SUPFAM" id="SSF51445">
    <property type="entry name" value="(Trans)glycosidases"/>
    <property type="match status" value="4"/>
</dbReference>
<dbReference type="InterPro" id="IPR006047">
    <property type="entry name" value="GH13_cat_dom"/>
</dbReference>
<keyword evidence="17" id="KW-1185">Reference proteome</keyword>
<evidence type="ECO:0000256" key="3">
    <source>
        <dbReference type="ARBA" id="ARBA00009247"/>
    </source>
</evidence>
<evidence type="ECO:0000256" key="11">
    <source>
        <dbReference type="PROSITE-ProRule" id="PRU00591"/>
    </source>
</evidence>
<evidence type="ECO:0000313" key="15">
    <source>
        <dbReference type="EMBL" id="SPE06962.1"/>
    </source>
</evidence>
<evidence type="ECO:0000256" key="9">
    <source>
        <dbReference type="ARBA" id="ARBA00029911"/>
    </source>
</evidence>
<feature type="domain" description="Glycosyl hydrolase family 13 catalytic" evidence="13">
    <location>
        <begin position="947"/>
        <end position="2452"/>
    </location>
</feature>
<dbReference type="NCBIfam" id="TIGR03715">
    <property type="entry name" value="KxYKxGKxW"/>
    <property type="match status" value="1"/>
</dbReference>
<sequence length="2869" mass="314633">MRDKRIICDRKKLYKSGKMLVTAGIFSAVIFGVSATNVSADSTNNTDVTVSQATDKVVDTTVATTDKVAGTTAATDKTADATTSTDKVASTAAATDKTADATTSTDKVASTAAATDKTADATTSTDKVASIAAATDKTADATTSTDKVAGTTATTDKTADTTTSTDKVASTTTATDKTADATTSTDKVASTVAATDKTADAATSTDKVAGTTAATDKTADATTSTDKVAGTTAATDKTADATTSTDKVASTAAATDKAADATTSTDKVASTTTATDKVAATISEKSKSIKQIDGKTYFIGDDGQPKKNFTAIVDGQVLYFDKDNGALTSNSSQYTDGLVNIGNEHNAAYSLSSDSFTQVDGYLTANSWYRPKDILKNGTTWTASTANDFRPLLMSWWPDKDTQVSYLKYMQSAGLLSDDVVLSNNDSMNSLTDTAMTVQKNIEEKIGLLGSTDWLKADMNQMVDSQSNWNISSESKGTDHLQGGALLYVNSDLTPNANSDYRLLNRTPTNQKGQIATNGDQGGYEMLLANDVDNSNPIVQAEQLNWLYYMMNIGSIAQNDPTANFDGYRVDAVDNVNADLLQIAGDYFKAAYGTNQSDANANNHISILEDWDNNDPAYVKAQGNNQLTMDFPMHLALKYSLNMPSSARSGLEPAISTSLVNRATDATENEAQPNYSFIRAHDSEVQTVIAQIIKDKINPNSDGLTVSTDEIAKAFEIYNADELKADKEYTAYNIPSSYALMLTNKDTIPRVYYGDLFTDDGQYMSAKSPYYDALTSLLQSRVKYVSGGQSMNMTYLHNNQGLLTSVRYGKDAMTATDTGTSETRTQGIGLIVGNKTDLNLNNDEQIVLNMGAAHKNQAYRALMLSTKDGLKIYNSDDEAPVAYTDDQGRLIFKSDMVYGVSDAQVSGYLAAWVPVGASDNQDARTESSTAASTDGNTYHSNSALDSQVIYEGFSNFQAMPTQADEYTNIKIAENAQLFKSLGITSFELAPQYRSSTDNSFLDSVIQNGYAFTDRYDIGYNTPTKYGTVDQLLDALRALHAQGIQAINDWVPDQIYNLPGEEIVTASRTNGSGKLDENSVINNTLYDSRTVGGGEYQAIYGGAFLDKLKQDYPELFETKQISTGEAMNPDVKITEWSAKYFNGSNIQGRGAWYVLKDWSTNQYFNVSSGSEFLPKQLLGEKTSTGFTTGDNGKTEFYSTSGYQAKNTFIQDNDNWYYFDNDGYMVVGAQEINGKKYYFLPNGVELQDAYLSDGTNEYYYSSDGRQISNQYYQGSDNNWRYFFADGHMAIGLTTITAEDGTTNQQYFDANGVQIKGAAIKSADGNVHYFDGKTGNMVINSWGKISDGSWLYLNDSGVAVTGPQNINGQNLYFNEDGIQVKGEAITDNSGKIHYYDRSTGNMVVSSWGETNNGSWLYLNDKGDAVTGEQVIDGQKLYFSSNGIQLKNTFKKLSDGSWLYLDDKGLPVTGSQVIGGQNLYFGQDGKQAKGDVATDGQGNTHYYESNTGNMVTNSWAELPDSSWMYLDNDGNPLTGQQNIDGQSLYFSDDGKQIKNALVKLDDGSTIYLDDKGVSSTGIQKIDDKIYYFDPDGKQVVCRFEELPDGSWMYLDDDGVAATGAQKINGQELYFDNNGRQVKNDKVINDDGTINYYTGMSGEKLKNDFGELPDGSWMYLDNQGNAVIGAQKINGQNLYFKTDGQQVKGEANVDSSGEMHFYDPDSGELITNRFEQVASGVWAYFDANGVAVTGEQRIGKQNLFFDPTGYQVKGDKRTIDGVLYTFDKDSGERQSLNSISVLPANGQYITDKAQNWYYQVDGENVKGLYTNNDGQLRYFDLTTGVQTKGNFVTIGNDTYYFTKEQGDGQIVSEVVSGHYSTIQLSDNSSAWVYRDANDQILKGLQNINGRLQYFDLNTGAQLKGGAANYDGNLYYFESSEGNLVSKIQQSYSTGKYVTNDDKVTYVDEQNNQVTGLVLIDDQLQYFNPIDGSQVKNEQVIIDGVTYYFDNNGNGQYLFTNTATMSTNEFAKHSAAYSNDSSSFTNTIDGFLTADTWYRPKDILENGQTWVASSTNDVRPLITVWWPNKDVQVNYLNFMKQNGLLDTTSQFNLQSDQYDLNVAAQKVQMAIEQRISKEKSTDWLKDLLFEAHQDTPSFVKQQFIWNKDSEYQGQGDAWFQGGYLKYGNSDLTPTTNSDYRESGNAFDFLLANDVDNSNPAVQAENLNWLHYLMNFGTITANDDDANFDSIRIDAVDFINNDAIQRTYDYLRDAYKVDASEDNANKHISLVEAGLDAGTSTIKSDALVESNFREAATLSLANQPGENSSLTNMLQDIDGGQIIADHANNATENEATPNYSIIHAHDKGIQEKVGAAITDVTGADWTNFTDDQLKEGLAAYYQDQRSTNKKYNIYNLPSIYALMLTNKDTVPRVYYGDMYQDDGQYMEKQSIYYDAIVSLMNTRKSYVSGGQTMNVDEHGLLKSVRFGKDAMTASDLGTNETRTEGVGILVGNDSSLKLNDSDTVTLEMGAAHKNQKYRAALLTTSDGIVTYDADNDAPTIWTDDRGTLTFSNKEIAGQDYTSVQGFANPQVSGYLAVWVPVGASDDQDARTAASTDANTDDKVLDSNAALDSNLIYEGFSNFQPKATTNDELTNVVIAKNANLFEKWGITSFEMAPQYRSSGDHTFLDSTIDNGYAFTDRYDLGFETPTKYGTDKDLRTAIKALHQSNMQVMADVVDNQVYNLSGQEVVSASRAGVYGNDVSTGFGTQLYAVNSVGGGKYQAQYGGEYLNELKQQYPDLFEAKTYDYWVKNYSNDGSNPYYTLSQNTRKDMPSDETIKQWSAKYMNGTNVLGNGMGYVLKDWNTGQYFKIGEKNADFITN</sequence>
<dbReference type="Gene3D" id="2.10.270.10">
    <property type="entry name" value="Cholin Binding"/>
    <property type="match status" value="6"/>
</dbReference>
<keyword evidence="5 15" id="KW-0328">Glycosyltransferase</keyword>
<evidence type="ECO:0000313" key="17">
    <source>
        <dbReference type="Proteomes" id="UP000239237"/>
    </source>
</evidence>
<dbReference type="Pfam" id="PF02324">
    <property type="entry name" value="Glyco_hydro_70"/>
    <property type="match status" value="2"/>
</dbReference>
<gene>
    <name evidence="15" type="primary">gtfC_1</name>
    <name evidence="14" type="ORF">LES8486_00667</name>
    <name evidence="15" type="ORF">LES9216_00814</name>
</gene>
<dbReference type="Gene3D" id="2.30.30.420">
    <property type="entry name" value="glucansucrase"/>
    <property type="match status" value="2"/>
</dbReference>
<dbReference type="Proteomes" id="UP000239237">
    <property type="component" value="Unassembled WGS sequence"/>
</dbReference>
<reference evidence="14 17" key="2">
    <citation type="submission" date="2018-02" db="EMBL/GenBank/DDBJ databases">
        <authorList>
            <person name="Rodrigo-Torres L."/>
            <person name="Arahal R. D."/>
            <person name="Lucena T."/>
        </authorList>
    </citation>
    <scope>NUCLEOTIDE SEQUENCE [LARGE SCALE GENOMIC DNA]</scope>
    <source>
        <strain evidence="14 17">CECT 8486</strain>
    </source>
</reference>
<keyword evidence="6 15" id="KW-0808">Transferase</keyword>
<feature type="region of interest" description="Disordered" evidence="12">
    <location>
        <begin position="155"/>
        <end position="266"/>
    </location>
</feature>
<organism evidence="15 16">
    <name type="scientific">Leuconostoc suionicum</name>
    <dbReference type="NCBI Taxonomy" id="1511761"/>
    <lineage>
        <taxon>Bacteria</taxon>
        <taxon>Bacillati</taxon>
        <taxon>Bacillota</taxon>
        <taxon>Bacilli</taxon>
        <taxon>Lactobacillales</taxon>
        <taxon>Lactobacillaceae</taxon>
        <taxon>Leuconostoc</taxon>
    </lineage>
</organism>
<dbReference type="InterPro" id="IPR017853">
    <property type="entry name" value="GH"/>
</dbReference>
<dbReference type="InterPro" id="IPR022263">
    <property type="entry name" value="KxYKxGKxW"/>
</dbReference>
<evidence type="ECO:0000256" key="8">
    <source>
        <dbReference type="ARBA" id="ARBA00022737"/>
    </source>
</evidence>
<protein>
    <recommendedName>
        <fullName evidence="4">dextransucrase</fullName>
        <ecNumber evidence="4">2.4.1.5</ecNumber>
    </recommendedName>
    <alternativeName>
        <fullName evidence="9">Dextransucrase</fullName>
    </alternativeName>
    <alternativeName>
        <fullName evidence="10">Sucrose 6-glucosyltransferase</fullName>
    </alternativeName>
</protein>
<name>A0A2N9K8Q3_9LACO</name>
<evidence type="ECO:0000256" key="2">
    <source>
        <dbReference type="ARBA" id="ARBA00003243"/>
    </source>
</evidence>
<evidence type="ECO:0000256" key="5">
    <source>
        <dbReference type="ARBA" id="ARBA00022676"/>
    </source>
</evidence>
<evidence type="ECO:0000256" key="10">
    <source>
        <dbReference type="ARBA" id="ARBA00032238"/>
    </source>
</evidence>
<feature type="repeat" description="Cell wall-binding" evidence="11">
    <location>
        <begin position="1204"/>
        <end position="1223"/>
    </location>
</feature>
<dbReference type="Gene3D" id="3.20.20.470">
    <property type="entry name" value="Glucansucrase"/>
    <property type="match status" value="2"/>
</dbReference>
<feature type="repeat" description="Cell wall-binding" evidence="11">
    <location>
        <begin position="1571"/>
        <end position="1590"/>
    </location>
</feature>
<dbReference type="SMART" id="SM00642">
    <property type="entry name" value="Aamy"/>
    <property type="match status" value="1"/>
</dbReference>
<dbReference type="EC" id="2.4.1.5" evidence="4"/>
<dbReference type="InterPro" id="IPR018337">
    <property type="entry name" value="Cell_wall/Cho-bd_repeat"/>
</dbReference>
<evidence type="ECO:0000256" key="4">
    <source>
        <dbReference type="ARBA" id="ARBA00012592"/>
    </source>
</evidence>
<evidence type="ECO:0000256" key="12">
    <source>
        <dbReference type="SAM" id="MobiDB-lite"/>
    </source>
</evidence>
<dbReference type="Pfam" id="PF19127">
    <property type="entry name" value="Choline_bind_3"/>
    <property type="match status" value="11"/>
</dbReference>
<reference evidence="15 16" key="1">
    <citation type="submission" date="2018-02" db="EMBL/GenBank/DDBJ databases">
        <authorList>
            <person name="Cohen D.B."/>
            <person name="Kent A.D."/>
        </authorList>
    </citation>
    <scope>NUCLEOTIDE SEQUENCE [LARGE SCALE GENOMIC DNA]</scope>
    <source>
        <strain evidence="15 16">CECT 9216</strain>
    </source>
</reference>
<comment type="catalytic activity">
    <reaction evidence="1">
        <text>[(1-&gt;6)-alpha-D-glucosyl](n) + sucrose = [(1-&gt;6)-alpha-D-glucosyl](n+1) + D-fructose</text>
        <dbReference type="Rhea" id="RHEA:18825"/>
        <dbReference type="Rhea" id="RHEA-COMP:11144"/>
        <dbReference type="Rhea" id="RHEA-COMP:11145"/>
        <dbReference type="ChEBI" id="CHEBI:17992"/>
        <dbReference type="ChEBI" id="CHEBI:18269"/>
        <dbReference type="ChEBI" id="CHEBI:37721"/>
        <dbReference type="EC" id="2.4.1.5"/>
    </reaction>
</comment>
<dbReference type="InterPro" id="IPR027636">
    <property type="entry name" value="Glucan-bd_rpt"/>
</dbReference>
<dbReference type="InterPro" id="IPR003318">
    <property type="entry name" value="Glyco_hydro70cat"/>
</dbReference>
<dbReference type="GO" id="GO:0009250">
    <property type="term" value="P:glucan biosynthetic process"/>
    <property type="evidence" value="ECO:0007669"/>
    <property type="project" value="InterPro"/>
</dbReference>
<keyword evidence="8" id="KW-0677">Repeat</keyword>
<comment type="function">
    <text evidence="2">Production of extracellular glucans, that are thought to play a key role in the development of the dental plaque because of their ability to adhere to smooth surfaces and mediate the aggregation of bacterial cells and food debris.</text>
</comment>
<dbReference type="GO" id="GO:0047849">
    <property type="term" value="F:dextransucrase activity"/>
    <property type="evidence" value="ECO:0007669"/>
    <property type="project" value="UniProtKB-EC"/>
</dbReference>
<evidence type="ECO:0000256" key="1">
    <source>
        <dbReference type="ARBA" id="ARBA00001152"/>
    </source>
</evidence>
<dbReference type="Gene3D" id="2.30.30.20">
    <property type="entry name" value="Aspartate carbamoyltransferase regulatory subunit, C-terminal domain"/>
    <property type="match status" value="1"/>
</dbReference>
<dbReference type="GO" id="GO:0046527">
    <property type="term" value="F:glucosyltransferase activity"/>
    <property type="evidence" value="ECO:0007669"/>
    <property type="project" value="InterPro"/>
</dbReference>
<dbReference type="EMBL" id="OKQU01000001">
    <property type="protein sequence ID" value="SPE06962.1"/>
    <property type="molecule type" value="Genomic_DNA"/>
</dbReference>
<dbReference type="SUPFAM" id="SSF69360">
    <property type="entry name" value="Cell wall binding repeat"/>
    <property type="match status" value="6"/>
</dbReference>
<dbReference type="RefSeq" id="WP_105299655.1">
    <property type="nucleotide sequence ID" value="NZ_OKQR01000001.1"/>
</dbReference>
<proteinExistence type="inferred from homology"/>
<dbReference type="PROSITE" id="PS51170">
    <property type="entry name" value="CW"/>
    <property type="match status" value="2"/>
</dbReference>
<dbReference type="EMBL" id="OKQR01000001">
    <property type="protein sequence ID" value="SPD91683.1"/>
    <property type="molecule type" value="Genomic_DNA"/>
</dbReference>
<evidence type="ECO:0000313" key="16">
    <source>
        <dbReference type="Proteomes" id="UP000237923"/>
    </source>
</evidence>
<evidence type="ECO:0000256" key="7">
    <source>
        <dbReference type="ARBA" id="ARBA00022729"/>
    </source>
</evidence>
<evidence type="ECO:0000313" key="14">
    <source>
        <dbReference type="EMBL" id="SPD91683.1"/>
    </source>
</evidence>
<comment type="similarity">
    <text evidence="3">Belongs to the glycosyl hydrolase 70 family.</text>
</comment>
<accession>A0A2N9K8Q3</accession>